<feature type="domain" description="Protein kinase" evidence="12">
    <location>
        <begin position="251"/>
        <end position="298"/>
    </location>
</feature>
<evidence type="ECO:0000256" key="8">
    <source>
        <dbReference type="ARBA" id="ARBA00023180"/>
    </source>
</evidence>
<dbReference type="OrthoDB" id="498543at2759"/>
<dbReference type="PANTHER" id="PTHR47988">
    <property type="entry name" value="SOMATIC EMBRYOGENESIS RECEPTOR KINASE 1"/>
    <property type="match status" value="1"/>
</dbReference>
<comment type="caution">
    <text evidence="13">The sequence shown here is derived from an EMBL/GenBank/DDBJ whole genome shotgun (WGS) entry which is preliminary data.</text>
</comment>
<dbReference type="PROSITE" id="PS00107">
    <property type="entry name" value="PROTEIN_KINASE_ATP"/>
    <property type="match status" value="1"/>
</dbReference>
<comment type="subcellular location">
    <subcellularLocation>
        <location evidence="1">Cell membrane</location>
        <topology evidence="1">Single-pass membrane protein</topology>
    </subcellularLocation>
</comment>
<evidence type="ECO:0000256" key="6">
    <source>
        <dbReference type="ARBA" id="ARBA00022989"/>
    </source>
</evidence>
<evidence type="ECO:0000256" key="4">
    <source>
        <dbReference type="ARBA" id="ARBA00022729"/>
    </source>
</evidence>
<feature type="signal peptide" evidence="11">
    <location>
        <begin position="1"/>
        <end position="25"/>
    </location>
</feature>
<evidence type="ECO:0000256" key="10">
    <source>
        <dbReference type="SAM" id="Phobius"/>
    </source>
</evidence>
<keyword evidence="8" id="KW-0325">Glycoprotein</keyword>
<evidence type="ECO:0000313" key="14">
    <source>
        <dbReference type="Proteomes" id="UP000636800"/>
    </source>
</evidence>
<dbReference type="Gene3D" id="3.80.10.10">
    <property type="entry name" value="Ribonuclease Inhibitor"/>
    <property type="match status" value="1"/>
</dbReference>
<evidence type="ECO:0000259" key="12">
    <source>
        <dbReference type="PROSITE" id="PS50011"/>
    </source>
</evidence>
<keyword evidence="4 11" id="KW-0732">Signal</keyword>
<feature type="chain" id="PRO_5032559061" description="Protein kinase domain-containing protein" evidence="11">
    <location>
        <begin position="26"/>
        <end position="298"/>
    </location>
</feature>
<dbReference type="GO" id="GO:0005886">
    <property type="term" value="C:plasma membrane"/>
    <property type="evidence" value="ECO:0007669"/>
    <property type="project" value="UniProtKB-SubCell"/>
</dbReference>
<dbReference type="SUPFAM" id="SSF52058">
    <property type="entry name" value="L domain-like"/>
    <property type="match status" value="1"/>
</dbReference>
<reference evidence="13 14" key="1">
    <citation type="journal article" date="2020" name="Nat. Food">
        <title>A phased Vanilla planifolia genome enables genetic improvement of flavour and production.</title>
        <authorList>
            <person name="Hasing T."/>
            <person name="Tang H."/>
            <person name="Brym M."/>
            <person name="Khazi F."/>
            <person name="Huang T."/>
            <person name="Chambers A.H."/>
        </authorList>
    </citation>
    <scope>NUCLEOTIDE SEQUENCE [LARGE SCALE GENOMIC DNA]</scope>
    <source>
        <tissue evidence="13">Leaf</tissue>
    </source>
</reference>
<keyword evidence="7 10" id="KW-0472">Membrane</keyword>
<name>A0A835QHT0_VANPL</name>
<dbReference type="Pfam" id="PF13855">
    <property type="entry name" value="LRR_8"/>
    <property type="match status" value="1"/>
</dbReference>
<keyword evidence="6 10" id="KW-1133">Transmembrane helix</keyword>
<dbReference type="InterPro" id="IPR000719">
    <property type="entry name" value="Prot_kinase_dom"/>
</dbReference>
<evidence type="ECO:0000256" key="1">
    <source>
        <dbReference type="ARBA" id="ARBA00004162"/>
    </source>
</evidence>
<keyword evidence="3 10" id="KW-0812">Transmembrane</keyword>
<evidence type="ECO:0000256" key="7">
    <source>
        <dbReference type="ARBA" id="ARBA00023136"/>
    </source>
</evidence>
<dbReference type="GO" id="GO:0004672">
    <property type="term" value="F:protein kinase activity"/>
    <property type="evidence" value="ECO:0007669"/>
    <property type="project" value="InterPro"/>
</dbReference>
<dbReference type="Gene3D" id="3.30.200.20">
    <property type="entry name" value="Phosphorylase Kinase, domain 1"/>
    <property type="match status" value="1"/>
</dbReference>
<keyword evidence="5" id="KW-0677">Repeat</keyword>
<dbReference type="PROSITE" id="PS50011">
    <property type="entry name" value="PROTEIN_KINASE_DOM"/>
    <property type="match status" value="1"/>
</dbReference>
<feature type="transmembrane region" description="Helical" evidence="10">
    <location>
        <begin position="184"/>
        <end position="208"/>
    </location>
</feature>
<keyword evidence="2" id="KW-0433">Leucine-rich repeat</keyword>
<organism evidence="13 14">
    <name type="scientific">Vanilla planifolia</name>
    <name type="common">Vanilla</name>
    <dbReference type="NCBI Taxonomy" id="51239"/>
    <lineage>
        <taxon>Eukaryota</taxon>
        <taxon>Viridiplantae</taxon>
        <taxon>Streptophyta</taxon>
        <taxon>Embryophyta</taxon>
        <taxon>Tracheophyta</taxon>
        <taxon>Spermatophyta</taxon>
        <taxon>Magnoliopsida</taxon>
        <taxon>Liliopsida</taxon>
        <taxon>Asparagales</taxon>
        <taxon>Orchidaceae</taxon>
        <taxon>Vanilloideae</taxon>
        <taxon>Vanilleae</taxon>
        <taxon>Vanilla</taxon>
    </lineage>
</organism>
<dbReference type="GO" id="GO:0005524">
    <property type="term" value="F:ATP binding"/>
    <property type="evidence" value="ECO:0007669"/>
    <property type="project" value="UniProtKB-UniRule"/>
</dbReference>
<evidence type="ECO:0000256" key="11">
    <source>
        <dbReference type="SAM" id="SignalP"/>
    </source>
</evidence>
<sequence length="298" mass="32165">MASSLPLPNVFVLVLLFSLAKLSLSAEPLNMEVQALMAIRNLLNDPHGALSKWDETSADPCSWSMITCSSENRVIGLGAPSQGLSGTLSPTIGNLTNLQQILLQNNNIEGEIPTELGLLSKLQTMDLSNNGFIGSIPESFGRLTSLRYLRLNNNSLSGAFPVSLSKAPQLSFLYFAQQPKVNKLAIGIGCFAAASGILIVNLSVLIFIRQRKRQELRSLVGLSEVAEGAPSGIGDLRRFWLRELQMATDNFSSKNLLGKGGFGNVYKGRLADGTVVAVKRLRTAVDPIAKHSSEPSWK</sequence>
<protein>
    <recommendedName>
        <fullName evidence="12">Protein kinase domain-containing protein</fullName>
    </recommendedName>
</protein>
<keyword evidence="14" id="KW-1185">Reference proteome</keyword>
<keyword evidence="9" id="KW-0547">Nucleotide-binding</keyword>
<dbReference type="Proteomes" id="UP000636800">
    <property type="component" value="Unassembled WGS sequence"/>
</dbReference>
<dbReference type="InterPro" id="IPR001611">
    <property type="entry name" value="Leu-rich_rpt"/>
</dbReference>
<accession>A0A835QHT0</accession>
<dbReference type="InterPro" id="IPR017441">
    <property type="entry name" value="Protein_kinase_ATP_BS"/>
</dbReference>
<evidence type="ECO:0000256" key="9">
    <source>
        <dbReference type="PROSITE-ProRule" id="PRU10141"/>
    </source>
</evidence>
<gene>
    <name evidence="13" type="ORF">HPP92_017460</name>
</gene>
<dbReference type="InterPro" id="IPR032675">
    <property type="entry name" value="LRR_dom_sf"/>
</dbReference>
<dbReference type="AlphaFoldDB" id="A0A835QHT0"/>
<dbReference type="FunFam" id="3.80.10.10:FF:000275">
    <property type="entry name" value="Leucine-rich repeat receptor-like protein kinase"/>
    <property type="match status" value="1"/>
</dbReference>
<dbReference type="InterPro" id="IPR011009">
    <property type="entry name" value="Kinase-like_dom_sf"/>
</dbReference>
<dbReference type="Pfam" id="PF00560">
    <property type="entry name" value="LRR_1"/>
    <property type="match status" value="1"/>
</dbReference>
<keyword evidence="9" id="KW-0067">ATP-binding</keyword>
<dbReference type="Pfam" id="PF08263">
    <property type="entry name" value="LRRNT_2"/>
    <property type="match status" value="1"/>
</dbReference>
<evidence type="ECO:0000256" key="2">
    <source>
        <dbReference type="ARBA" id="ARBA00022614"/>
    </source>
</evidence>
<dbReference type="InterPro" id="IPR013210">
    <property type="entry name" value="LRR_N_plant-typ"/>
</dbReference>
<dbReference type="SUPFAM" id="SSF56112">
    <property type="entry name" value="Protein kinase-like (PK-like)"/>
    <property type="match status" value="1"/>
</dbReference>
<evidence type="ECO:0000256" key="5">
    <source>
        <dbReference type="ARBA" id="ARBA00022737"/>
    </source>
</evidence>
<dbReference type="EMBL" id="JADCNL010000008">
    <property type="protein sequence ID" value="KAG0470760.1"/>
    <property type="molecule type" value="Genomic_DNA"/>
</dbReference>
<proteinExistence type="predicted"/>
<evidence type="ECO:0000313" key="13">
    <source>
        <dbReference type="EMBL" id="KAG0470760.1"/>
    </source>
</evidence>
<evidence type="ECO:0000256" key="3">
    <source>
        <dbReference type="ARBA" id="ARBA00022692"/>
    </source>
</evidence>
<feature type="binding site" evidence="9">
    <location>
        <position position="279"/>
    </location>
    <ligand>
        <name>ATP</name>
        <dbReference type="ChEBI" id="CHEBI:30616"/>
    </ligand>
</feature>